<evidence type="ECO:0000259" key="1">
    <source>
        <dbReference type="PROSITE" id="PS50238"/>
    </source>
</evidence>
<dbReference type="SUPFAM" id="SSF48350">
    <property type="entry name" value="GTPase activation domain, GAP"/>
    <property type="match status" value="1"/>
</dbReference>
<dbReference type="InterPro" id="IPR008936">
    <property type="entry name" value="Rho_GTPase_activation_prot"/>
</dbReference>
<dbReference type="Proteomes" id="UP001626550">
    <property type="component" value="Unassembled WGS sequence"/>
</dbReference>
<evidence type="ECO:0000313" key="3">
    <source>
        <dbReference type="Proteomes" id="UP001626550"/>
    </source>
</evidence>
<organism evidence="2 3">
    <name type="scientific">Cichlidogyrus casuarinus</name>
    <dbReference type="NCBI Taxonomy" id="1844966"/>
    <lineage>
        <taxon>Eukaryota</taxon>
        <taxon>Metazoa</taxon>
        <taxon>Spiralia</taxon>
        <taxon>Lophotrochozoa</taxon>
        <taxon>Platyhelminthes</taxon>
        <taxon>Monogenea</taxon>
        <taxon>Monopisthocotylea</taxon>
        <taxon>Dactylogyridea</taxon>
        <taxon>Ancyrocephalidae</taxon>
        <taxon>Cichlidogyrus</taxon>
    </lineage>
</organism>
<protein>
    <submittedName>
        <fullName evidence="2">Dynein light chain Tctex-type</fullName>
    </submittedName>
</protein>
<keyword evidence="3" id="KW-1185">Reference proteome</keyword>
<dbReference type="EMBL" id="JBJKFK010008362">
    <property type="protein sequence ID" value="KAL3307092.1"/>
    <property type="molecule type" value="Genomic_DNA"/>
</dbReference>
<dbReference type="PANTHER" id="PTHR12659">
    <property type="entry name" value="RHO-TYPE GTPASE ACTIVATING PROTEIN"/>
    <property type="match status" value="1"/>
</dbReference>
<dbReference type="InterPro" id="IPR000198">
    <property type="entry name" value="RhoGAP_dom"/>
</dbReference>
<proteinExistence type="predicted"/>
<accession>A0ABD2PKE9</accession>
<dbReference type="PROSITE" id="PS50238">
    <property type="entry name" value="RHOGAP"/>
    <property type="match status" value="1"/>
</dbReference>
<dbReference type="Gene3D" id="1.10.555.10">
    <property type="entry name" value="Rho GTPase activation protein"/>
    <property type="match status" value="1"/>
</dbReference>
<gene>
    <name evidence="2" type="primary">DLC1_3</name>
    <name evidence="2" type="ORF">Ciccas_014403</name>
</gene>
<name>A0ABD2PKE9_9PLAT</name>
<feature type="non-terminal residue" evidence="2">
    <location>
        <position position="142"/>
    </location>
</feature>
<comment type="caution">
    <text evidence="2">The sequence shown here is derived from an EMBL/GenBank/DDBJ whole genome shotgun (WGS) entry which is preliminary data.</text>
</comment>
<dbReference type="PANTHER" id="PTHR12659:SF7">
    <property type="entry name" value="CROSSVEINLESS C, ISOFORM C"/>
    <property type="match status" value="1"/>
</dbReference>
<dbReference type="AlphaFoldDB" id="A0ABD2PKE9"/>
<feature type="domain" description="Rho-GAP" evidence="1">
    <location>
        <begin position="1"/>
        <end position="91"/>
    </location>
</feature>
<sequence length="142" mass="15708">IPESNQLWVLRWAVVSLPDENRVVLQALLYFLNNLAKHSSVTQMTAESLSICFSPSLFHFAHRAPSAYPVSGDSSTAICGARISRDSSNNFRNTFHGFSSKRSFKPSSLNTIGAAEPKEVIEQRASQNCLTALIRHAPTLFQ</sequence>
<dbReference type="Pfam" id="PF00620">
    <property type="entry name" value="RhoGAP"/>
    <property type="match status" value="1"/>
</dbReference>
<evidence type="ECO:0000313" key="2">
    <source>
        <dbReference type="EMBL" id="KAL3307092.1"/>
    </source>
</evidence>
<reference evidence="2 3" key="1">
    <citation type="submission" date="2024-11" db="EMBL/GenBank/DDBJ databases">
        <title>Adaptive evolution of stress response genes in parasites aligns with host niche diversity.</title>
        <authorList>
            <person name="Hahn C."/>
            <person name="Resl P."/>
        </authorList>
    </citation>
    <scope>NUCLEOTIDE SEQUENCE [LARGE SCALE GENOMIC DNA]</scope>
    <source>
        <strain evidence="2">EGGRZ-B1_66</strain>
        <tissue evidence="2">Body</tissue>
    </source>
</reference>
<feature type="non-terminal residue" evidence="2">
    <location>
        <position position="1"/>
    </location>
</feature>